<name>A0A0B6YTD8_9EUPU</name>
<keyword evidence="1" id="KW-0812">Transmembrane</keyword>
<accession>A0A0B6YTD8</accession>
<dbReference type="EMBL" id="HACG01011915">
    <property type="protein sequence ID" value="CEK58780.1"/>
    <property type="molecule type" value="Transcribed_RNA"/>
</dbReference>
<dbReference type="AlphaFoldDB" id="A0A0B6YTD8"/>
<evidence type="ECO:0000313" key="2">
    <source>
        <dbReference type="EMBL" id="CEK58780.1"/>
    </source>
</evidence>
<sequence>MFLVTTRSKHKVLIILSVLSLTVSLFYLLISQKKKVAVALENIFSLDPSSTVVNDKKTDMV</sequence>
<protein>
    <submittedName>
        <fullName evidence="2">Uncharacterized protein</fullName>
    </submittedName>
</protein>
<evidence type="ECO:0000256" key="1">
    <source>
        <dbReference type="SAM" id="Phobius"/>
    </source>
</evidence>
<feature type="transmembrane region" description="Helical" evidence="1">
    <location>
        <begin position="12"/>
        <end position="30"/>
    </location>
</feature>
<keyword evidence="1" id="KW-1133">Transmembrane helix</keyword>
<proteinExistence type="predicted"/>
<gene>
    <name evidence="2" type="primary">ORF34179</name>
</gene>
<reference evidence="2" key="1">
    <citation type="submission" date="2014-12" db="EMBL/GenBank/DDBJ databases">
        <title>Insight into the proteome of Arion vulgaris.</title>
        <authorList>
            <person name="Aradska J."/>
            <person name="Bulat T."/>
            <person name="Smidak R."/>
            <person name="Sarate P."/>
            <person name="Gangsoo J."/>
            <person name="Sialana F."/>
            <person name="Bilban M."/>
            <person name="Lubec G."/>
        </authorList>
    </citation>
    <scope>NUCLEOTIDE SEQUENCE</scope>
    <source>
        <tissue evidence="2">Skin</tissue>
    </source>
</reference>
<feature type="non-terminal residue" evidence="2">
    <location>
        <position position="61"/>
    </location>
</feature>
<organism evidence="2">
    <name type="scientific">Arion vulgaris</name>
    <dbReference type="NCBI Taxonomy" id="1028688"/>
    <lineage>
        <taxon>Eukaryota</taxon>
        <taxon>Metazoa</taxon>
        <taxon>Spiralia</taxon>
        <taxon>Lophotrochozoa</taxon>
        <taxon>Mollusca</taxon>
        <taxon>Gastropoda</taxon>
        <taxon>Heterobranchia</taxon>
        <taxon>Euthyneura</taxon>
        <taxon>Panpulmonata</taxon>
        <taxon>Eupulmonata</taxon>
        <taxon>Stylommatophora</taxon>
        <taxon>Helicina</taxon>
        <taxon>Arionoidea</taxon>
        <taxon>Arionidae</taxon>
        <taxon>Arion</taxon>
    </lineage>
</organism>
<keyword evidence="1" id="KW-0472">Membrane</keyword>